<dbReference type="InterPro" id="IPR000225">
    <property type="entry name" value="Armadillo"/>
</dbReference>
<evidence type="ECO:0000256" key="2">
    <source>
        <dbReference type="PROSITE-ProRule" id="PRU00103"/>
    </source>
</evidence>
<dbReference type="SMART" id="SM00185">
    <property type="entry name" value="ARM"/>
    <property type="match status" value="7"/>
</dbReference>
<sequence>MAVVRVEEETEMSTKWEEAFHQFENVIESDSEVLRLQSIRTLAHLSKQAPESILERTVPILVALLESSPRNSSPLILKASAYCLKCITCQGEGRLAEIVGLSGAIASILSLLQHSEGSLQRVLLKCLRNIVSFADASRIVLVREGGLEVILNMLNSSPDGFRQLLLEILSALVLLREVRRVIVTLGGIHFVVESARSGSMISRARAAQSIGLLGLVRRVRHMLVDSGGIQVLIDLLRVGDMPTKFVAGNALGVISSHVDYVRPVALAGAIPLYSELLHGPEPMGKEIAEDVFCILAVAEENATSIAEHLVQILRGSDDEAKAAAADVLWGLSGYKHSLSVVRNSGAIPVLVEILRSGSLDLREKVSGAVAQLSYNEADRVALADGGAIPLLVEMLQDESEELRDNAAEALVNFSEDRLLCDRISNALNVPSFQRMQDRLTQIRASDAHLASSLRRMSIEQLTWDPGLV</sequence>
<dbReference type="Pfam" id="PF13646">
    <property type="entry name" value="HEAT_2"/>
    <property type="match status" value="1"/>
</dbReference>
<protein>
    <submittedName>
        <fullName evidence="4">Uncharacterized protein</fullName>
    </submittedName>
</protein>
<dbReference type="Proteomes" id="UP001188597">
    <property type="component" value="Unassembled WGS sequence"/>
</dbReference>
<reference evidence="4" key="1">
    <citation type="submission" date="2022-12" db="EMBL/GenBank/DDBJ databases">
        <title>Draft genome assemblies for two species of Escallonia (Escalloniales).</title>
        <authorList>
            <person name="Chanderbali A."/>
            <person name="Dervinis C."/>
            <person name="Anghel I."/>
            <person name="Soltis D."/>
            <person name="Soltis P."/>
            <person name="Zapata F."/>
        </authorList>
    </citation>
    <scope>NUCLEOTIDE SEQUENCE</scope>
    <source>
        <strain evidence="4">UCBG64.0493</strain>
        <tissue evidence="4">Leaf</tissue>
    </source>
</reference>
<dbReference type="InterPro" id="IPR016024">
    <property type="entry name" value="ARM-type_fold"/>
</dbReference>
<accession>A0AA89ARU2</accession>
<feature type="repeat" description="ARM" evidence="3">
    <location>
        <begin position="386"/>
        <end position="417"/>
    </location>
</feature>
<dbReference type="PROSITE" id="PS50176">
    <property type="entry name" value="ARM_REPEAT"/>
    <property type="match status" value="2"/>
</dbReference>
<dbReference type="Gene3D" id="1.25.10.10">
    <property type="entry name" value="Leucine-rich Repeat Variant"/>
    <property type="match status" value="3"/>
</dbReference>
<dbReference type="InterPro" id="IPR021133">
    <property type="entry name" value="HEAT_type_2"/>
</dbReference>
<dbReference type="InterPro" id="IPR011989">
    <property type="entry name" value="ARM-like"/>
</dbReference>
<comment type="caution">
    <text evidence="4">The sequence shown here is derived from an EMBL/GenBank/DDBJ whole genome shotgun (WGS) entry which is preliminary data.</text>
</comment>
<organism evidence="4 5">
    <name type="scientific">Escallonia herrerae</name>
    <dbReference type="NCBI Taxonomy" id="1293975"/>
    <lineage>
        <taxon>Eukaryota</taxon>
        <taxon>Viridiplantae</taxon>
        <taxon>Streptophyta</taxon>
        <taxon>Embryophyta</taxon>
        <taxon>Tracheophyta</taxon>
        <taxon>Spermatophyta</taxon>
        <taxon>Magnoliopsida</taxon>
        <taxon>eudicotyledons</taxon>
        <taxon>Gunneridae</taxon>
        <taxon>Pentapetalae</taxon>
        <taxon>asterids</taxon>
        <taxon>campanulids</taxon>
        <taxon>Escalloniales</taxon>
        <taxon>Escalloniaceae</taxon>
        <taxon>Escallonia</taxon>
    </lineage>
</organism>
<feature type="repeat" description="HEAT" evidence="2">
    <location>
        <begin position="387"/>
        <end position="415"/>
    </location>
</feature>
<name>A0AA89ARU2_9ASTE</name>
<keyword evidence="5" id="KW-1185">Reference proteome</keyword>
<dbReference type="EMBL" id="JAVXUP010001589">
    <property type="protein sequence ID" value="KAK3009961.1"/>
    <property type="molecule type" value="Genomic_DNA"/>
</dbReference>
<proteinExistence type="predicted"/>
<feature type="repeat" description="ARM" evidence="3">
    <location>
        <begin position="345"/>
        <end position="387"/>
    </location>
</feature>
<dbReference type="SUPFAM" id="SSF48371">
    <property type="entry name" value="ARM repeat"/>
    <property type="match status" value="1"/>
</dbReference>
<dbReference type="AlphaFoldDB" id="A0AA89ARU2"/>
<dbReference type="PANTHER" id="PTHR46241">
    <property type="entry name" value="ARMADILLO REPEAT-CONTAINING PROTEIN 4 ARMC4"/>
    <property type="match status" value="1"/>
</dbReference>
<dbReference type="PROSITE" id="PS50077">
    <property type="entry name" value="HEAT_REPEAT"/>
    <property type="match status" value="1"/>
</dbReference>
<gene>
    <name evidence="4" type="ORF">RJ639_012353</name>
</gene>
<dbReference type="PANTHER" id="PTHR46241:SF1">
    <property type="entry name" value="OUTER DYNEIN ARM-DOCKING COMPLEX SUBUNIT 2"/>
    <property type="match status" value="1"/>
</dbReference>
<evidence type="ECO:0000313" key="5">
    <source>
        <dbReference type="Proteomes" id="UP001188597"/>
    </source>
</evidence>
<dbReference type="Pfam" id="PF00514">
    <property type="entry name" value="Arm"/>
    <property type="match status" value="1"/>
</dbReference>
<evidence type="ECO:0000313" key="4">
    <source>
        <dbReference type="EMBL" id="KAK3009961.1"/>
    </source>
</evidence>
<evidence type="ECO:0000256" key="3">
    <source>
        <dbReference type="PROSITE-ProRule" id="PRU00259"/>
    </source>
</evidence>
<keyword evidence="1" id="KW-0677">Repeat</keyword>
<evidence type="ECO:0000256" key="1">
    <source>
        <dbReference type="ARBA" id="ARBA00022737"/>
    </source>
</evidence>